<name>A0A9P0F2J2_BEMTA</name>
<gene>
    <name evidence="3" type="ORF">BEMITA_LOCUS4801</name>
</gene>
<dbReference type="EMBL" id="OU963863">
    <property type="protein sequence ID" value="CAH0385586.1"/>
    <property type="molecule type" value="Genomic_DNA"/>
</dbReference>
<feature type="signal peptide" evidence="2">
    <location>
        <begin position="1"/>
        <end position="23"/>
    </location>
</feature>
<proteinExistence type="predicted"/>
<reference evidence="3" key="1">
    <citation type="submission" date="2021-12" db="EMBL/GenBank/DDBJ databases">
        <authorList>
            <person name="King R."/>
        </authorList>
    </citation>
    <scope>NUCLEOTIDE SEQUENCE</scope>
</reference>
<sequence>MGKLLLLMALTVAELAFLANVSGTPVLGSSWLPNWGNSKQRGAPPKSWSVNIYEKKLAGGKNQTLSGPGCQNVMKELNDKTSSFLVTAGNVQFFSDKDCAKPLGSCSSSQDVMRNDNLKDSTDYNDKISSVGDCPGQAPPNQGKPGGKK</sequence>
<accession>A0A9P0F2J2</accession>
<feature type="compositionally biased region" description="Basic and acidic residues" evidence="1">
    <location>
        <begin position="113"/>
        <end position="126"/>
    </location>
</feature>
<feature type="chain" id="PRO_5040107103" evidence="2">
    <location>
        <begin position="24"/>
        <end position="149"/>
    </location>
</feature>
<evidence type="ECO:0000256" key="2">
    <source>
        <dbReference type="SAM" id="SignalP"/>
    </source>
</evidence>
<dbReference type="Gene3D" id="2.60.20.10">
    <property type="entry name" value="Crystallins"/>
    <property type="match status" value="1"/>
</dbReference>
<evidence type="ECO:0000256" key="1">
    <source>
        <dbReference type="SAM" id="MobiDB-lite"/>
    </source>
</evidence>
<evidence type="ECO:0000313" key="3">
    <source>
        <dbReference type="EMBL" id="CAH0385586.1"/>
    </source>
</evidence>
<keyword evidence="4" id="KW-1185">Reference proteome</keyword>
<dbReference type="AlphaFoldDB" id="A0A9P0F2J2"/>
<keyword evidence="2" id="KW-0732">Signal</keyword>
<feature type="region of interest" description="Disordered" evidence="1">
    <location>
        <begin position="104"/>
        <end position="149"/>
    </location>
</feature>
<dbReference type="Proteomes" id="UP001152759">
    <property type="component" value="Chromosome 2"/>
</dbReference>
<organism evidence="3 4">
    <name type="scientific">Bemisia tabaci</name>
    <name type="common">Sweetpotato whitefly</name>
    <name type="synonym">Aleurodes tabaci</name>
    <dbReference type="NCBI Taxonomy" id="7038"/>
    <lineage>
        <taxon>Eukaryota</taxon>
        <taxon>Metazoa</taxon>
        <taxon>Ecdysozoa</taxon>
        <taxon>Arthropoda</taxon>
        <taxon>Hexapoda</taxon>
        <taxon>Insecta</taxon>
        <taxon>Pterygota</taxon>
        <taxon>Neoptera</taxon>
        <taxon>Paraneoptera</taxon>
        <taxon>Hemiptera</taxon>
        <taxon>Sternorrhyncha</taxon>
        <taxon>Aleyrodoidea</taxon>
        <taxon>Aleyrodidae</taxon>
        <taxon>Aleyrodinae</taxon>
        <taxon>Bemisia</taxon>
    </lineage>
</organism>
<evidence type="ECO:0000313" key="4">
    <source>
        <dbReference type="Proteomes" id="UP001152759"/>
    </source>
</evidence>
<protein>
    <submittedName>
        <fullName evidence="3">Uncharacterized protein</fullName>
    </submittedName>
</protein>